<dbReference type="Gene3D" id="3.40.640.10">
    <property type="entry name" value="Type I PLP-dependent aspartate aminotransferase-like (Major domain)"/>
    <property type="match status" value="1"/>
</dbReference>
<reference evidence="13" key="2">
    <citation type="submission" date="2017-01" db="EMBL/GenBank/DDBJ databases">
        <authorList>
            <person name="Mah S.A."/>
            <person name="Swanson W.J."/>
            <person name="Moy G.W."/>
            <person name="Vacquier V.D."/>
        </authorList>
    </citation>
    <scope>NUCLEOTIDE SEQUENCE [LARGE SCALE GENOMIC DNA]</scope>
    <source>
        <strain evidence="13">ID-206-W2</strain>
    </source>
</reference>
<dbReference type="Gene3D" id="3.90.1150.10">
    <property type="entry name" value="Aspartate Aminotransferase, domain 1"/>
    <property type="match status" value="1"/>
</dbReference>
<evidence type="ECO:0000256" key="6">
    <source>
        <dbReference type="ARBA" id="ARBA00022679"/>
    </source>
</evidence>
<evidence type="ECO:0000256" key="2">
    <source>
        <dbReference type="ARBA" id="ARBA00004760"/>
    </source>
</evidence>
<proteinExistence type="inferred from homology"/>
<evidence type="ECO:0000256" key="11">
    <source>
        <dbReference type="SAM" id="SignalP"/>
    </source>
</evidence>
<comment type="cofactor">
    <cofactor evidence="1">
        <name>pyridoxal 5'-phosphate</name>
        <dbReference type="ChEBI" id="CHEBI:597326"/>
    </cofactor>
</comment>
<name>A0A1R1XR24_9FUNG</name>
<dbReference type="EMBL" id="LSSM01003688">
    <property type="protein sequence ID" value="OMJ17107.1"/>
    <property type="molecule type" value="Genomic_DNA"/>
</dbReference>
<dbReference type="InterPro" id="IPR050087">
    <property type="entry name" value="AON_synthase_class-II"/>
</dbReference>
<keyword evidence="11" id="KW-0732">Signal</keyword>
<dbReference type="PANTHER" id="PTHR13693">
    <property type="entry name" value="CLASS II AMINOTRANSFERASE/8-AMINO-7-OXONONANOATE SYNTHASE"/>
    <property type="match status" value="1"/>
</dbReference>
<gene>
    <name evidence="14" type="ORF">AYI69_g4767</name>
    <name evidence="13" type="ORF">AYI69_g7559</name>
</gene>
<dbReference type="GO" id="GO:0046513">
    <property type="term" value="P:ceramide biosynthetic process"/>
    <property type="evidence" value="ECO:0007669"/>
    <property type="project" value="TreeGrafter"/>
</dbReference>
<keyword evidence="15" id="KW-1185">Reference proteome</keyword>
<dbReference type="Pfam" id="PF00155">
    <property type="entry name" value="Aminotran_1_2"/>
    <property type="match status" value="1"/>
</dbReference>
<organism evidence="13 15">
    <name type="scientific">Smittium culicis</name>
    <dbReference type="NCBI Taxonomy" id="133412"/>
    <lineage>
        <taxon>Eukaryota</taxon>
        <taxon>Fungi</taxon>
        <taxon>Fungi incertae sedis</taxon>
        <taxon>Zoopagomycota</taxon>
        <taxon>Kickxellomycotina</taxon>
        <taxon>Harpellomycetes</taxon>
        <taxon>Harpellales</taxon>
        <taxon>Legeriomycetaceae</taxon>
        <taxon>Smittium</taxon>
    </lineage>
</organism>
<protein>
    <recommendedName>
        <fullName evidence="5">serine C-palmitoyltransferase</fullName>
        <ecNumber evidence="5">2.3.1.50</ecNumber>
    </recommendedName>
</protein>
<keyword evidence="7" id="KW-0663">Pyridoxal phosphate</keyword>
<dbReference type="EMBL" id="LSSM01001906">
    <property type="protein sequence ID" value="OMJ24048.1"/>
    <property type="molecule type" value="Genomic_DNA"/>
</dbReference>
<dbReference type="PANTHER" id="PTHR13693:SF2">
    <property type="entry name" value="SERINE PALMITOYLTRANSFERASE 1"/>
    <property type="match status" value="1"/>
</dbReference>
<dbReference type="InterPro" id="IPR015422">
    <property type="entry name" value="PyrdxlP-dep_Trfase_small"/>
</dbReference>
<dbReference type="Proteomes" id="UP000187429">
    <property type="component" value="Unassembled WGS sequence"/>
</dbReference>
<dbReference type="InterPro" id="IPR004839">
    <property type="entry name" value="Aminotransferase_I/II_large"/>
</dbReference>
<dbReference type="GO" id="GO:0016020">
    <property type="term" value="C:membrane"/>
    <property type="evidence" value="ECO:0007669"/>
    <property type="project" value="GOC"/>
</dbReference>
<feature type="domain" description="Aminotransferase class I/classII large" evidence="12">
    <location>
        <begin position="184"/>
        <end position="479"/>
    </location>
</feature>
<comment type="similarity">
    <text evidence="4">Belongs to the class-II pyridoxal-phosphate-dependent aminotransferase family.</text>
</comment>
<comment type="pathway">
    <text evidence="2">Lipid metabolism; sphingolipid metabolism.</text>
</comment>
<sequence>MSVSQIILVALVSGVSAEISQQSNHESPKNNVTNESKLGFLGIGARFVIRYIKSSYRDDPFRTFLELLLILFIAWYISRNKYKMNQTDIKLSEKVSQQMLLTLFKNSLYYPFNHFFSRFLKEIDDLISEWKPEPLSIALTKHEQEVLDNTPVIDGPNGTIVTLIDGSSAVNFSCFDFLGFLSNPSVKEKAIDILRNYGVGACGPTGFYGTLDIHMELENSITSFMKADSSILYSQGMATIISIIPCFSKRDDIIIADEKNNFMIQQGIKLSRSKVFWYKHNDMQDLERVLIKTNEIVSKVKGPLPRKFIITEGLFSNTGNIVPLDVVMKLKNKYKYRLILDDSLAIGTLGSRGAGTTDMFGISPKDIDLLLGSLWQVFGAAGGFCCASKELIGHQRLSGAGYVFSASMPAILTVTANDNIRRLQSDYPLLLPKLRENISIFRNAISKIDSIIVEGNDLSPVVHIHLSTPTIKSCLKKSKGYEVASFTNNEENHLLVQIASHMRNHGILVSQAVYDDDQEHTVNKPSLKVLVSVSHTQNDLQMFADLLNQAIRMLSN</sequence>
<dbReference type="AlphaFoldDB" id="A0A1R1XR24"/>
<evidence type="ECO:0000256" key="4">
    <source>
        <dbReference type="ARBA" id="ARBA00008392"/>
    </source>
</evidence>
<dbReference type="EC" id="2.3.1.50" evidence="5"/>
<evidence type="ECO:0000256" key="5">
    <source>
        <dbReference type="ARBA" id="ARBA00013220"/>
    </source>
</evidence>
<feature type="signal peptide" evidence="11">
    <location>
        <begin position="1"/>
        <end position="17"/>
    </location>
</feature>
<dbReference type="GO" id="GO:0046512">
    <property type="term" value="P:sphingosine biosynthetic process"/>
    <property type="evidence" value="ECO:0007669"/>
    <property type="project" value="TreeGrafter"/>
</dbReference>
<feature type="chain" id="PRO_5015069010" description="serine C-palmitoyltransferase" evidence="11">
    <location>
        <begin position="18"/>
        <end position="556"/>
    </location>
</feature>
<keyword evidence="6 13" id="KW-0808">Transferase</keyword>
<evidence type="ECO:0000256" key="3">
    <source>
        <dbReference type="ARBA" id="ARBA00004991"/>
    </source>
</evidence>
<evidence type="ECO:0000256" key="10">
    <source>
        <dbReference type="ARBA" id="ARBA00023315"/>
    </source>
</evidence>
<evidence type="ECO:0000313" key="14">
    <source>
        <dbReference type="EMBL" id="OMJ24048.1"/>
    </source>
</evidence>
<dbReference type="GO" id="GO:0004758">
    <property type="term" value="F:serine C-palmitoyltransferase activity"/>
    <property type="evidence" value="ECO:0007669"/>
    <property type="project" value="TreeGrafter"/>
</dbReference>
<keyword evidence="9" id="KW-0443">Lipid metabolism</keyword>
<dbReference type="SUPFAM" id="SSF53383">
    <property type="entry name" value="PLP-dependent transferases"/>
    <property type="match status" value="1"/>
</dbReference>
<accession>A0A1R1XR24</accession>
<reference evidence="15" key="1">
    <citation type="submission" date="2017-01" db="EMBL/GenBank/DDBJ databases">
        <authorList>
            <person name="Wang Y."/>
            <person name="White M."/>
            <person name="Kvist S."/>
            <person name="Moncalvo J.-M."/>
        </authorList>
    </citation>
    <scope>NUCLEOTIDE SEQUENCE [LARGE SCALE GENOMIC DNA]</scope>
    <source>
        <strain evidence="15">ID-206-W2</strain>
    </source>
</reference>
<dbReference type="GO" id="GO:0005783">
    <property type="term" value="C:endoplasmic reticulum"/>
    <property type="evidence" value="ECO:0007669"/>
    <property type="project" value="TreeGrafter"/>
</dbReference>
<dbReference type="InterPro" id="IPR015421">
    <property type="entry name" value="PyrdxlP-dep_Trfase_major"/>
</dbReference>
<comment type="pathway">
    <text evidence="3">Sphingolipid metabolism.</text>
</comment>
<evidence type="ECO:0000256" key="7">
    <source>
        <dbReference type="ARBA" id="ARBA00022898"/>
    </source>
</evidence>
<dbReference type="OrthoDB" id="3168162at2759"/>
<comment type="caution">
    <text evidence="13">The sequence shown here is derived from an EMBL/GenBank/DDBJ whole genome shotgun (WGS) entry which is preliminary data.</text>
</comment>
<dbReference type="GO" id="GO:0030170">
    <property type="term" value="F:pyridoxal phosphate binding"/>
    <property type="evidence" value="ECO:0007669"/>
    <property type="project" value="InterPro"/>
</dbReference>
<keyword evidence="8" id="KW-0746">Sphingolipid metabolism</keyword>
<evidence type="ECO:0000313" key="15">
    <source>
        <dbReference type="Proteomes" id="UP000187429"/>
    </source>
</evidence>
<keyword evidence="10" id="KW-0012">Acyltransferase</keyword>
<evidence type="ECO:0000256" key="9">
    <source>
        <dbReference type="ARBA" id="ARBA00023098"/>
    </source>
</evidence>
<evidence type="ECO:0000256" key="1">
    <source>
        <dbReference type="ARBA" id="ARBA00001933"/>
    </source>
</evidence>
<dbReference type="InterPro" id="IPR015424">
    <property type="entry name" value="PyrdxlP-dep_Trfase"/>
</dbReference>
<evidence type="ECO:0000256" key="8">
    <source>
        <dbReference type="ARBA" id="ARBA00022919"/>
    </source>
</evidence>
<evidence type="ECO:0000259" key="12">
    <source>
        <dbReference type="Pfam" id="PF00155"/>
    </source>
</evidence>
<evidence type="ECO:0000313" key="13">
    <source>
        <dbReference type="EMBL" id="OMJ17107.1"/>
    </source>
</evidence>